<feature type="compositionally biased region" description="Polar residues" evidence="14">
    <location>
        <begin position="235"/>
        <end position="245"/>
    </location>
</feature>
<dbReference type="CDD" id="cd14046">
    <property type="entry name" value="STKc_EIF2AK4_GCN2_rpt2"/>
    <property type="match status" value="1"/>
</dbReference>
<accession>A0A507FGU2</accession>
<dbReference type="PROSITE" id="PS00107">
    <property type="entry name" value="PROTEIN_KINASE_ATP"/>
    <property type="match status" value="1"/>
</dbReference>
<dbReference type="InterPro" id="IPR024435">
    <property type="entry name" value="HisRS-related_dom"/>
</dbReference>
<dbReference type="Pfam" id="PF12745">
    <property type="entry name" value="HGTP_anticodon2"/>
    <property type="match status" value="1"/>
</dbReference>
<comment type="similarity">
    <text evidence="7">Belongs to the protein kinase superfamily. Ser/Thr protein kinase family. GCN2 subfamily.</text>
</comment>
<dbReference type="Gene3D" id="3.10.110.10">
    <property type="entry name" value="Ubiquitin Conjugating Enzyme"/>
    <property type="match status" value="1"/>
</dbReference>
<feature type="binding site" evidence="11">
    <location>
        <begin position="692"/>
        <end position="700"/>
    </location>
    <ligand>
        <name>ATP</name>
        <dbReference type="ChEBI" id="CHEBI:30616"/>
    </ligand>
</feature>
<dbReference type="SUPFAM" id="SSF54495">
    <property type="entry name" value="UBC-like"/>
    <property type="match status" value="1"/>
</dbReference>
<dbReference type="PROSITE" id="PS50908">
    <property type="entry name" value="RWD"/>
    <property type="match status" value="1"/>
</dbReference>
<comment type="caution">
    <text evidence="17">The sequence shown here is derived from an EMBL/GenBank/DDBJ whole genome shotgun (WGS) entry which is preliminary data.</text>
</comment>
<dbReference type="EMBL" id="QEAP01000074">
    <property type="protein sequence ID" value="TPX75611.1"/>
    <property type="molecule type" value="Genomic_DNA"/>
</dbReference>
<feature type="binding site" evidence="11">
    <location>
        <position position="715"/>
    </location>
    <ligand>
        <name>ATP</name>
        <dbReference type="ChEBI" id="CHEBI:30616"/>
    </ligand>
</feature>
<keyword evidence="3" id="KW-0808">Transferase</keyword>
<evidence type="ECO:0000256" key="10">
    <source>
        <dbReference type="PIRSR" id="PIRSR000660-1"/>
    </source>
</evidence>
<keyword evidence="13" id="KW-0175">Coiled coil</keyword>
<dbReference type="SUPFAM" id="SSF55681">
    <property type="entry name" value="Class II aaRS and biotin synthetases"/>
    <property type="match status" value="1"/>
</dbReference>
<gene>
    <name evidence="17" type="ORF">CcCBS67573_g03117</name>
</gene>
<keyword evidence="5" id="KW-0418">Kinase</keyword>
<dbReference type="SMART" id="SM00591">
    <property type="entry name" value="RWD"/>
    <property type="match status" value="1"/>
</dbReference>
<feature type="binding site" evidence="12">
    <location>
        <position position="716"/>
    </location>
    <ligand>
        <name>ATP</name>
        <dbReference type="ChEBI" id="CHEBI:30616"/>
    </ligand>
</feature>
<dbReference type="InterPro" id="IPR006575">
    <property type="entry name" value="RWD_dom"/>
</dbReference>
<dbReference type="PROSITE" id="PS00108">
    <property type="entry name" value="PROTEIN_KINASE_ST"/>
    <property type="match status" value="1"/>
</dbReference>
<name>A0A507FGU2_9FUNG</name>
<evidence type="ECO:0000256" key="1">
    <source>
        <dbReference type="ARBA" id="ARBA00012513"/>
    </source>
</evidence>
<dbReference type="InterPro" id="IPR045864">
    <property type="entry name" value="aa-tRNA-synth_II/BPL/LPL"/>
</dbReference>
<feature type="domain" description="Protein kinase" evidence="15">
    <location>
        <begin position="311"/>
        <end position="612"/>
    </location>
</feature>
<evidence type="ECO:0000256" key="4">
    <source>
        <dbReference type="ARBA" id="ARBA00022741"/>
    </source>
</evidence>
<dbReference type="Gene3D" id="1.10.510.10">
    <property type="entry name" value="Transferase(Phosphotransferase) domain 1"/>
    <property type="match status" value="2"/>
</dbReference>
<evidence type="ECO:0000256" key="5">
    <source>
        <dbReference type="ARBA" id="ARBA00022777"/>
    </source>
</evidence>
<evidence type="ECO:0000313" key="17">
    <source>
        <dbReference type="EMBL" id="TPX75611.1"/>
    </source>
</evidence>
<dbReference type="PANTHER" id="PTHR11042">
    <property type="entry name" value="EUKARYOTIC TRANSLATION INITIATION FACTOR 2-ALPHA KINASE EIF2-ALPHA KINASE -RELATED"/>
    <property type="match status" value="1"/>
</dbReference>
<dbReference type="PIRSF" id="PIRSF000660">
    <property type="entry name" value="Ser/Thr_PK_GCN2"/>
    <property type="match status" value="1"/>
</dbReference>
<evidence type="ECO:0000259" key="16">
    <source>
        <dbReference type="PROSITE" id="PS50908"/>
    </source>
</evidence>
<comment type="catalytic activity">
    <reaction evidence="9">
        <text>L-seryl-[protein] + ATP = O-phospho-L-seryl-[protein] + ADP + H(+)</text>
        <dbReference type="Rhea" id="RHEA:17989"/>
        <dbReference type="Rhea" id="RHEA-COMP:9863"/>
        <dbReference type="Rhea" id="RHEA-COMP:11604"/>
        <dbReference type="ChEBI" id="CHEBI:15378"/>
        <dbReference type="ChEBI" id="CHEBI:29999"/>
        <dbReference type="ChEBI" id="CHEBI:30616"/>
        <dbReference type="ChEBI" id="CHEBI:83421"/>
        <dbReference type="ChEBI" id="CHEBI:456216"/>
        <dbReference type="EC" id="2.7.11.1"/>
    </reaction>
</comment>
<dbReference type="GO" id="GO:0005634">
    <property type="term" value="C:nucleus"/>
    <property type="evidence" value="ECO:0007669"/>
    <property type="project" value="TreeGrafter"/>
</dbReference>
<feature type="region of interest" description="Disordered" evidence="14">
    <location>
        <begin position="225"/>
        <end position="252"/>
    </location>
</feature>
<dbReference type="InterPro" id="IPR036621">
    <property type="entry name" value="Anticodon-bd_dom_sf"/>
</dbReference>
<dbReference type="Gene3D" id="3.40.50.800">
    <property type="entry name" value="Anticodon-binding domain"/>
    <property type="match status" value="1"/>
</dbReference>
<dbReference type="OrthoDB" id="341578at2759"/>
<dbReference type="InterPro" id="IPR008271">
    <property type="entry name" value="Ser/Thr_kinase_AS"/>
</dbReference>
<organism evidence="17 18">
    <name type="scientific">Chytriomyces confervae</name>
    <dbReference type="NCBI Taxonomy" id="246404"/>
    <lineage>
        <taxon>Eukaryota</taxon>
        <taxon>Fungi</taxon>
        <taxon>Fungi incertae sedis</taxon>
        <taxon>Chytridiomycota</taxon>
        <taxon>Chytridiomycota incertae sedis</taxon>
        <taxon>Chytridiomycetes</taxon>
        <taxon>Chytridiales</taxon>
        <taxon>Chytriomycetaceae</taxon>
        <taxon>Chytriomyces</taxon>
    </lineage>
</organism>
<evidence type="ECO:0000259" key="15">
    <source>
        <dbReference type="PROSITE" id="PS50011"/>
    </source>
</evidence>
<dbReference type="PROSITE" id="PS50011">
    <property type="entry name" value="PROTEIN_KINASE_DOM"/>
    <property type="match status" value="2"/>
</dbReference>
<dbReference type="Pfam" id="PF00069">
    <property type="entry name" value="Pkinase"/>
    <property type="match status" value="3"/>
</dbReference>
<dbReference type="Gene3D" id="3.30.930.10">
    <property type="entry name" value="Bira Bifunctional Protein, Domain 2"/>
    <property type="match status" value="1"/>
</dbReference>
<keyword evidence="4 11" id="KW-0547">Nucleotide-binding</keyword>
<dbReference type="InterPro" id="IPR016255">
    <property type="entry name" value="Gcn2"/>
</dbReference>
<dbReference type="Gene3D" id="3.30.200.20">
    <property type="entry name" value="Phosphorylase Kinase, domain 1"/>
    <property type="match status" value="1"/>
</dbReference>
<reference evidence="17 18" key="1">
    <citation type="journal article" date="2019" name="Sci. Rep.">
        <title>Comparative genomics of chytrid fungi reveal insights into the obligate biotrophic and pathogenic lifestyle of Synchytrium endobioticum.</title>
        <authorList>
            <person name="van de Vossenberg B.T.L.H."/>
            <person name="Warris S."/>
            <person name="Nguyen H.D.T."/>
            <person name="van Gent-Pelzer M.P.E."/>
            <person name="Joly D.L."/>
            <person name="van de Geest H.C."/>
            <person name="Bonants P.J.M."/>
            <person name="Smith D.S."/>
            <person name="Levesque C.A."/>
            <person name="van der Lee T.A.J."/>
        </authorList>
    </citation>
    <scope>NUCLEOTIDE SEQUENCE [LARGE SCALE GENOMIC DNA]</scope>
    <source>
        <strain evidence="17 18">CBS 675.73</strain>
    </source>
</reference>
<keyword evidence="2" id="KW-0723">Serine/threonine-protein kinase</keyword>
<dbReference type="InterPro" id="IPR000719">
    <property type="entry name" value="Prot_kinase_dom"/>
</dbReference>
<dbReference type="InterPro" id="IPR050339">
    <property type="entry name" value="CC_SR_Kinase"/>
</dbReference>
<keyword evidence="18" id="KW-1185">Reference proteome</keyword>
<evidence type="ECO:0000256" key="13">
    <source>
        <dbReference type="SAM" id="Coils"/>
    </source>
</evidence>
<sequence length="1762" mass="192295">MDTDYDESVEASEEVSALLAIYGDGENEGEGGGKTDGAVNRTRIEAVASTNAWHHKMRTLPQRRIVLHLCPYEANLQSVVAVEVALQFSLKYPSHPPLIHVRKVMGLSDEQLRNLHALLVAKAAQLAKHSTPCGYDLAEATREYLDTHNSAIRGLKQTSAFEAMHSRMAETSLAAAQEEELAQQAKAIEEKELDRELHVALEKEIETRRARAKMLRDEKKMLQKSHSIHVDPKSNPHSGANSATPADTRAGARSTAATAAAAAAAAAASIQSPKMLMVPPINAGAISSSSSSVSLPALASSFVLGVTFETVDRGARFANGILSTIYHAHPISLSASPISSTSVTGTSSLKVALMIHSIPVRNPYYTTQPGRNEINQIIALIKRHHMRLVHPFIQQVFDARIVTFTQSPPMAGLDMPSGECLEILVEATGSGMNNMEVLLKQAGTISVATAVGYLKRLVKGLVHIHANNGIHKDIKCRNIIFCGTPEQVEVKLGGGEYGKRLIDLHQEHPFSTELRMETAFSDGWNPPETVTENTTNRKAVYGRKGDVWCIARCLCHMLFGEKIFREYHGAVEFMEKHGSSMPRLMSAFLYRAFEEDTVERPSAVDLLKDEFLNDTDAGTPLSLELMHDPNPRHTLSPTAAVGPSPLAPQHPPPVITGLQQPLGLSGLGSGLELSATLASSRYHADFEEVDFLGRGGFGSVVKARNRIDNRFYAVKKIKVDSKKGSGVKLLREVQTLSRLHHHNIVRYYQAWFEDAPDMDSDDSDNSEDSSTDEEEESWDSDDSDESSVPEFNVKSSSDWHTSHHSSNIVFQLSGAPVSKSGRGASGSRNFHHGTGGMTDSEEDGESMASSMQPGVKVLFIQMEFCENSTLQDIIKGGVEVSEAWRLFRQILEGLAYLHNVGIIHRDLKPSNLFMDSLGNIKIGDFGLARRGGGGANTTIEQNMTHSLVIGESIDREDGVMTQDIGTPVYVAPELLQTQKGGSVKYNSKVDVYSLGIVFFEMLYGFSTGMQRVLVLNELRAPDIVFPSDFDVKKLDSAYQILRSMLTHVPRDRPSCQELLESKHLPPKLEQDILSEALRSIVNPDNTSYYSRLMTTLFNQTVDKHKDLAFDFTSEYSATFESISSDRSSSATNSADALVRRNAYTLTRIHAQILSIFQKHGAAECCTPLLIPCGSYSGLESNKTPVKLIDGTGMVVQLPHDLTVPYARYVGRLKNIPILKRFTFDRVYRANQVGGQPNAFLECDFDIVSKSGNMMVPDAEVISVALEVVESTCAPVYGSGSGAGSNGGGSGGNGSGGVHDMLHVFVNHGVILEACLDCCQIPSEFQKIACGLLESLDKPYTWTQTRNQLVKACKMGKAAADMLEAVFSIRGDFDSGMARMEAFFTVHAGGGGGGVSTAAVSSALSSLKLLHKNLVSLGVKNKIIFSPLLSHNVSYYRTGAFFQIALARGKRVDVIAAGGRYDALLADMRKPFHPRDPLCAVGVNIAMSKIINHASQATLDTHSSSRELDSYRIGKVRGVDILIVSFGRGNIALEERLSILGECWRAGLSAEVLFDEGEITTDILQIASKGYSLCVIVKSKDVKPAIIKVKNTVTKLEAEVARSELLQHLINELGVGSEHPPEDISHTSGSHHPKNMLDLLSATIVQPPWQKQKLKGKERARIHDRSLTAVSDTLKVINKVTQVCIVDLPEHVIRKLASVDLADEEVFKKAFEAQPAQQREYLANFRKTLLSSKKDGNTSSAIMFTWVVSQSGGGTPVLLRLNV</sequence>
<feature type="coiled-coil region" evidence="13">
    <location>
        <begin position="174"/>
        <end position="218"/>
    </location>
</feature>
<dbReference type="GO" id="GO:0005524">
    <property type="term" value="F:ATP binding"/>
    <property type="evidence" value="ECO:0007669"/>
    <property type="project" value="UniProtKB-UniRule"/>
</dbReference>
<protein>
    <recommendedName>
        <fullName evidence="1">non-specific serine/threonine protein kinase</fullName>
        <ecNumber evidence="1">2.7.11.1</ecNumber>
    </recommendedName>
</protein>
<evidence type="ECO:0000256" key="12">
    <source>
        <dbReference type="PROSITE-ProRule" id="PRU10141"/>
    </source>
</evidence>
<dbReference type="InterPro" id="IPR011009">
    <property type="entry name" value="Kinase-like_dom_sf"/>
</dbReference>
<dbReference type="InterPro" id="IPR016135">
    <property type="entry name" value="UBQ-conjugating_enzyme/RWD"/>
</dbReference>
<dbReference type="GO" id="GO:0000077">
    <property type="term" value="P:DNA damage checkpoint signaling"/>
    <property type="evidence" value="ECO:0007669"/>
    <property type="project" value="InterPro"/>
</dbReference>
<evidence type="ECO:0000256" key="3">
    <source>
        <dbReference type="ARBA" id="ARBA00022679"/>
    </source>
</evidence>
<evidence type="ECO:0000256" key="2">
    <source>
        <dbReference type="ARBA" id="ARBA00022527"/>
    </source>
</evidence>
<feature type="region of interest" description="Disordered" evidence="14">
    <location>
        <begin position="757"/>
        <end position="799"/>
    </location>
</feature>
<dbReference type="GO" id="GO:0004694">
    <property type="term" value="F:eukaryotic translation initiation factor 2alpha kinase activity"/>
    <property type="evidence" value="ECO:0007669"/>
    <property type="project" value="InterPro"/>
</dbReference>
<evidence type="ECO:0000256" key="11">
    <source>
        <dbReference type="PIRSR" id="PIRSR000660-2"/>
    </source>
</evidence>
<dbReference type="GO" id="GO:0005829">
    <property type="term" value="C:cytosol"/>
    <property type="evidence" value="ECO:0007669"/>
    <property type="project" value="TreeGrafter"/>
</dbReference>
<dbReference type="STRING" id="246404.A0A507FGU2"/>
<evidence type="ECO:0000313" key="18">
    <source>
        <dbReference type="Proteomes" id="UP000320333"/>
    </source>
</evidence>
<evidence type="ECO:0000256" key="6">
    <source>
        <dbReference type="ARBA" id="ARBA00022840"/>
    </source>
</evidence>
<proteinExistence type="inferred from homology"/>
<dbReference type="SMART" id="SM00220">
    <property type="entry name" value="S_TKc"/>
    <property type="match status" value="1"/>
</dbReference>
<dbReference type="SUPFAM" id="SSF56112">
    <property type="entry name" value="Protein kinase-like (PK-like)"/>
    <property type="match status" value="2"/>
</dbReference>
<feature type="active site" description="Proton acceptor" evidence="10">
    <location>
        <position position="906"/>
    </location>
</feature>
<dbReference type="PANTHER" id="PTHR11042:SF136">
    <property type="entry name" value="EIF-2-ALPHA KINASE GCN2"/>
    <property type="match status" value="1"/>
</dbReference>
<evidence type="ECO:0000256" key="14">
    <source>
        <dbReference type="SAM" id="MobiDB-lite"/>
    </source>
</evidence>
<dbReference type="Proteomes" id="UP000320333">
    <property type="component" value="Unassembled WGS sequence"/>
</dbReference>
<dbReference type="InterPro" id="IPR017441">
    <property type="entry name" value="Protein_kinase_ATP_BS"/>
</dbReference>
<feature type="compositionally biased region" description="Acidic residues" evidence="14">
    <location>
        <begin position="757"/>
        <end position="787"/>
    </location>
</feature>
<comment type="catalytic activity">
    <reaction evidence="8">
        <text>L-threonyl-[protein] + ATP = O-phospho-L-threonyl-[protein] + ADP + H(+)</text>
        <dbReference type="Rhea" id="RHEA:46608"/>
        <dbReference type="Rhea" id="RHEA-COMP:11060"/>
        <dbReference type="Rhea" id="RHEA-COMP:11605"/>
        <dbReference type="ChEBI" id="CHEBI:15378"/>
        <dbReference type="ChEBI" id="CHEBI:30013"/>
        <dbReference type="ChEBI" id="CHEBI:30616"/>
        <dbReference type="ChEBI" id="CHEBI:61977"/>
        <dbReference type="ChEBI" id="CHEBI:456216"/>
        <dbReference type="EC" id="2.7.11.1"/>
    </reaction>
</comment>
<dbReference type="Pfam" id="PF05773">
    <property type="entry name" value="RWD"/>
    <property type="match status" value="1"/>
</dbReference>
<evidence type="ECO:0000256" key="8">
    <source>
        <dbReference type="ARBA" id="ARBA00047899"/>
    </source>
</evidence>
<evidence type="ECO:0000256" key="9">
    <source>
        <dbReference type="ARBA" id="ARBA00048679"/>
    </source>
</evidence>
<dbReference type="SUPFAM" id="SSF52954">
    <property type="entry name" value="Class II aaRS ABD-related"/>
    <property type="match status" value="1"/>
</dbReference>
<dbReference type="EC" id="2.7.11.1" evidence="1"/>
<feature type="domain" description="RWD" evidence="16">
    <location>
        <begin position="13"/>
        <end position="148"/>
    </location>
</feature>
<feature type="domain" description="Protein kinase" evidence="15">
    <location>
        <begin position="686"/>
        <end position="1064"/>
    </location>
</feature>
<keyword evidence="6 11" id="KW-0067">ATP-binding</keyword>
<dbReference type="GO" id="GO:1990625">
    <property type="term" value="P:negative regulation of cytoplasmic translational initiation in response to stress"/>
    <property type="evidence" value="ECO:0007669"/>
    <property type="project" value="TreeGrafter"/>
</dbReference>
<feature type="region of interest" description="Disordered" evidence="14">
    <location>
        <begin position="817"/>
        <end position="850"/>
    </location>
</feature>
<evidence type="ECO:0000256" key="7">
    <source>
        <dbReference type="ARBA" id="ARBA00037982"/>
    </source>
</evidence>